<comment type="caution">
    <text evidence="10">The sequence shown here is derived from an EMBL/GenBank/DDBJ whole genome shotgun (WGS) entry which is preliminary data.</text>
</comment>
<feature type="binding site" evidence="8">
    <location>
        <position position="166"/>
    </location>
    <ligand>
        <name>3-phosphoshikimate</name>
        <dbReference type="ChEBI" id="CHEBI:145989"/>
    </ligand>
</feature>
<evidence type="ECO:0000256" key="4">
    <source>
        <dbReference type="ARBA" id="ARBA00022605"/>
    </source>
</evidence>
<dbReference type="EC" id="2.5.1.19" evidence="8"/>
<evidence type="ECO:0000256" key="2">
    <source>
        <dbReference type="ARBA" id="ARBA00009948"/>
    </source>
</evidence>
<evidence type="ECO:0000256" key="3">
    <source>
        <dbReference type="ARBA" id="ARBA00022490"/>
    </source>
</evidence>
<evidence type="ECO:0000256" key="6">
    <source>
        <dbReference type="ARBA" id="ARBA00023141"/>
    </source>
</evidence>
<dbReference type="PANTHER" id="PTHR21090:SF5">
    <property type="entry name" value="PENTAFUNCTIONAL AROM POLYPEPTIDE"/>
    <property type="match status" value="1"/>
</dbReference>
<feature type="binding site" evidence="8">
    <location>
        <position position="19"/>
    </location>
    <ligand>
        <name>phosphoenolpyruvate</name>
        <dbReference type="ChEBI" id="CHEBI:58702"/>
    </ligand>
</feature>
<comment type="catalytic activity">
    <reaction evidence="7">
        <text>3-phosphoshikimate + phosphoenolpyruvate = 5-O-(1-carboxyvinyl)-3-phosphoshikimate + phosphate</text>
        <dbReference type="Rhea" id="RHEA:21256"/>
        <dbReference type="ChEBI" id="CHEBI:43474"/>
        <dbReference type="ChEBI" id="CHEBI:57701"/>
        <dbReference type="ChEBI" id="CHEBI:58702"/>
        <dbReference type="ChEBI" id="CHEBI:145989"/>
        <dbReference type="EC" id="2.5.1.19"/>
    </reaction>
    <physiologicalReaction direction="left-to-right" evidence="7">
        <dbReference type="Rhea" id="RHEA:21257"/>
    </physiologicalReaction>
</comment>
<organism evidence="10 11">
    <name type="scientific">Leptospira sarikeiensis</name>
    <dbReference type="NCBI Taxonomy" id="2484943"/>
    <lineage>
        <taxon>Bacteria</taxon>
        <taxon>Pseudomonadati</taxon>
        <taxon>Spirochaetota</taxon>
        <taxon>Spirochaetia</taxon>
        <taxon>Leptospirales</taxon>
        <taxon>Leptospiraceae</taxon>
        <taxon>Leptospira</taxon>
    </lineage>
</organism>
<feature type="binding site" evidence="8">
    <location>
        <position position="340"/>
    </location>
    <ligand>
        <name>3-phosphoshikimate</name>
        <dbReference type="ChEBI" id="CHEBI:145989"/>
    </ligand>
</feature>
<reference evidence="10" key="1">
    <citation type="journal article" date="2019" name="PLoS Negl. Trop. Dis.">
        <title>Revisiting the worldwide diversity of Leptospira species in the environment.</title>
        <authorList>
            <person name="Vincent A.T."/>
            <person name="Schiettekatte O."/>
            <person name="Bourhy P."/>
            <person name="Veyrier F.J."/>
            <person name="Picardeau M."/>
        </authorList>
    </citation>
    <scope>NUCLEOTIDE SEQUENCE [LARGE SCALE GENOMIC DNA]</scope>
    <source>
        <strain evidence="10">201702455</strain>
    </source>
</reference>
<dbReference type="InterPro" id="IPR036968">
    <property type="entry name" value="Enolpyruvate_Tfrase_sf"/>
</dbReference>
<evidence type="ECO:0000256" key="7">
    <source>
        <dbReference type="ARBA" id="ARBA00044633"/>
    </source>
</evidence>
<dbReference type="RefSeq" id="WP_135647753.1">
    <property type="nucleotide sequence ID" value="NZ_RQGF01000007.1"/>
</dbReference>
<keyword evidence="5 8" id="KW-0808">Transferase</keyword>
<feature type="binding site" evidence="8">
    <location>
        <position position="164"/>
    </location>
    <ligand>
        <name>3-phosphoshikimate</name>
        <dbReference type="ChEBI" id="CHEBI:145989"/>
    </ligand>
</feature>
<evidence type="ECO:0000259" key="9">
    <source>
        <dbReference type="Pfam" id="PF00275"/>
    </source>
</evidence>
<comment type="caution">
    <text evidence="8">Lacks conserved residue(s) required for the propagation of feature annotation.</text>
</comment>
<evidence type="ECO:0000313" key="10">
    <source>
        <dbReference type="EMBL" id="TGL64555.1"/>
    </source>
</evidence>
<comment type="pathway">
    <text evidence="1 8">Metabolic intermediate biosynthesis; chorismate biosynthesis; chorismate from D-erythrose 4-phosphate and phosphoenolpyruvate: step 6/7.</text>
</comment>
<keyword evidence="3 8" id="KW-0963">Cytoplasm</keyword>
<dbReference type="NCBIfam" id="TIGR01356">
    <property type="entry name" value="aroA"/>
    <property type="match status" value="1"/>
</dbReference>
<dbReference type="Pfam" id="PF00275">
    <property type="entry name" value="EPSP_synthase"/>
    <property type="match status" value="1"/>
</dbReference>
<gene>
    <name evidence="8 10" type="primary">aroA</name>
    <name evidence="10" type="ORF">EHQ64_01535</name>
</gene>
<feature type="binding site" evidence="8">
    <location>
        <position position="344"/>
    </location>
    <ligand>
        <name>phosphoenolpyruvate</name>
        <dbReference type="ChEBI" id="CHEBI:58702"/>
    </ligand>
</feature>
<proteinExistence type="inferred from homology"/>
<keyword evidence="4 8" id="KW-0028">Amino-acid biosynthesis</keyword>
<feature type="binding site" evidence="8">
    <location>
        <position position="121"/>
    </location>
    <ligand>
        <name>phosphoenolpyruvate</name>
        <dbReference type="ChEBI" id="CHEBI:58702"/>
    </ligand>
</feature>
<evidence type="ECO:0000256" key="1">
    <source>
        <dbReference type="ARBA" id="ARBA00004811"/>
    </source>
</evidence>
<dbReference type="UniPathway" id="UPA00053">
    <property type="reaction ID" value="UER00089"/>
</dbReference>
<evidence type="ECO:0000256" key="5">
    <source>
        <dbReference type="ARBA" id="ARBA00022679"/>
    </source>
</evidence>
<dbReference type="PANTHER" id="PTHR21090">
    <property type="entry name" value="AROM/DEHYDROQUINATE SYNTHASE"/>
    <property type="match status" value="1"/>
</dbReference>
<dbReference type="GO" id="GO:0005737">
    <property type="term" value="C:cytoplasm"/>
    <property type="evidence" value="ECO:0007669"/>
    <property type="project" value="UniProtKB-SubCell"/>
</dbReference>
<dbReference type="GO" id="GO:0008652">
    <property type="term" value="P:amino acid biosynthetic process"/>
    <property type="evidence" value="ECO:0007669"/>
    <property type="project" value="UniProtKB-KW"/>
</dbReference>
<evidence type="ECO:0000313" key="11">
    <source>
        <dbReference type="Proteomes" id="UP000297762"/>
    </source>
</evidence>
<evidence type="ECO:0000256" key="8">
    <source>
        <dbReference type="HAMAP-Rule" id="MF_00210"/>
    </source>
</evidence>
<dbReference type="Proteomes" id="UP000297762">
    <property type="component" value="Unassembled WGS sequence"/>
</dbReference>
<comment type="function">
    <text evidence="8">Catalyzes the transfer of the enolpyruvyl moiety of phosphoenolpyruvate (PEP) to the 5-hydroxyl of shikimate-3-phosphate (S3P) to produce enolpyruvyl shikimate-3-phosphate and inorganic phosphate.</text>
</comment>
<dbReference type="PROSITE" id="PS00885">
    <property type="entry name" value="EPSP_SYNTHASE_2"/>
    <property type="match status" value="1"/>
</dbReference>
<dbReference type="InterPro" id="IPR001986">
    <property type="entry name" value="Enolpyruvate_Tfrase_dom"/>
</dbReference>
<dbReference type="EMBL" id="RQGF01000007">
    <property type="protein sequence ID" value="TGL64555.1"/>
    <property type="molecule type" value="Genomic_DNA"/>
</dbReference>
<protein>
    <recommendedName>
        <fullName evidence="8">3-phosphoshikimate 1-carboxyvinyltransferase</fullName>
        <ecNumber evidence="8">2.5.1.19</ecNumber>
    </recommendedName>
    <alternativeName>
        <fullName evidence="8">5-enolpyruvylshikimate-3-phosphate synthase</fullName>
        <shortName evidence="8">EPSP synthase</shortName>
        <shortName evidence="8">EPSPS</shortName>
    </alternativeName>
</protein>
<feature type="active site" description="Proton acceptor" evidence="8">
    <location>
        <position position="313"/>
    </location>
</feature>
<keyword evidence="11" id="KW-1185">Reference proteome</keyword>
<keyword evidence="6 8" id="KW-0057">Aromatic amino acid biosynthesis</keyword>
<dbReference type="GO" id="GO:0009423">
    <property type="term" value="P:chorismate biosynthetic process"/>
    <property type="evidence" value="ECO:0007669"/>
    <property type="project" value="UniProtKB-UniRule"/>
</dbReference>
<feature type="binding site" evidence="8">
    <location>
        <position position="92"/>
    </location>
    <ligand>
        <name>phosphoenolpyruvate</name>
        <dbReference type="ChEBI" id="CHEBI:58702"/>
    </ligand>
</feature>
<feature type="domain" description="Enolpyruvate transferase" evidence="9">
    <location>
        <begin position="12"/>
        <end position="431"/>
    </location>
</feature>
<name>A0A4V3JSF9_9LEPT</name>
<feature type="binding site" evidence="8">
    <location>
        <position position="24"/>
    </location>
    <ligand>
        <name>3-phosphoshikimate</name>
        <dbReference type="ChEBI" id="CHEBI:145989"/>
    </ligand>
</feature>
<feature type="binding site" evidence="8">
    <location>
        <position position="20"/>
    </location>
    <ligand>
        <name>3-phosphoshikimate</name>
        <dbReference type="ChEBI" id="CHEBI:145989"/>
    </ligand>
</feature>
<dbReference type="GO" id="GO:0003866">
    <property type="term" value="F:3-phosphoshikimate 1-carboxyvinyltransferase activity"/>
    <property type="evidence" value="ECO:0007669"/>
    <property type="project" value="UniProtKB-UniRule"/>
</dbReference>
<dbReference type="InterPro" id="IPR006264">
    <property type="entry name" value="EPSP_synthase"/>
</dbReference>
<feature type="binding site" evidence="8">
    <location>
        <position position="313"/>
    </location>
    <ligand>
        <name>3-phosphoshikimate</name>
        <dbReference type="ChEBI" id="CHEBI:145989"/>
    </ligand>
</feature>
<sequence length="438" mass="47636">MIPRILKSSGREITVPGDKSLSHRSVLFSVLSKGKSHVSGFLEAEDPLNTMKAFTLLGLGVEKISKGEYVFTSPGKNALQSPKSELDFGNAGTGIRLSAGLLCGLSGINAKLTGDHSLQKRPMSRIIKPLISMGASISGKEDKAPLEIQGKKLSDFSYKSPIASAQVKSCLMLAAMASETSLEYEEDILSRDHTENMFRFLGNKLTFYSPVHFKMEPPYTFEAKEFKVPGDISSAAFFLVLGVLLKEGSVLVKNVGLNPSRVGILRALEAMGGKIIVHNQRIECGEPVGDLEAVSSNLRFSEIPEEWIPSLIDEIPILTIAGLFAKGGFAIRHAEELRAKESDRIIAMVENLRNLGILVHEYKDGYEIPEIGSSANSSELSAWLSGKGANISTKMDHRIAMSFMVLRAVSGIPLTPDETSWIETSFPGFESLLEGFLK</sequence>
<dbReference type="OrthoDB" id="9809920at2"/>
<dbReference type="FunFam" id="3.65.10.10:FF:000005">
    <property type="entry name" value="3-phosphoshikimate 1-carboxyvinyltransferase"/>
    <property type="match status" value="1"/>
</dbReference>
<dbReference type="InterPro" id="IPR023193">
    <property type="entry name" value="EPSP_synthase_CS"/>
</dbReference>
<feature type="binding site" evidence="8">
    <location>
        <position position="166"/>
    </location>
    <ligand>
        <name>phosphoenolpyruvate</name>
        <dbReference type="ChEBI" id="CHEBI:58702"/>
    </ligand>
</feature>
<dbReference type="GO" id="GO:0009073">
    <property type="term" value="P:aromatic amino acid family biosynthetic process"/>
    <property type="evidence" value="ECO:0007669"/>
    <property type="project" value="UniProtKB-KW"/>
</dbReference>
<feature type="binding site" evidence="8">
    <location>
        <position position="19"/>
    </location>
    <ligand>
        <name>3-phosphoshikimate</name>
        <dbReference type="ChEBI" id="CHEBI:145989"/>
    </ligand>
</feature>
<dbReference type="SUPFAM" id="SSF55205">
    <property type="entry name" value="EPT/RTPC-like"/>
    <property type="match status" value="1"/>
</dbReference>
<dbReference type="AlphaFoldDB" id="A0A4V3JSF9"/>
<comment type="similarity">
    <text evidence="2 8">Belongs to the EPSP synthase family.</text>
</comment>
<dbReference type="PIRSF" id="PIRSF000505">
    <property type="entry name" value="EPSPS"/>
    <property type="match status" value="1"/>
</dbReference>
<feature type="binding site" evidence="8">
    <location>
        <position position="398"/>
    </location>
    <ligand>
        <name>phosphoenolpyruvate</name>
        <dbReference type="ChEBI" id="CHEBI:58702"/>
    </ligand>
</feature>
<accession>A0A4V3JSF9</accession>
<comment type="subcellular location">
    <subcellularLocation>
        <location evidence="8">Cytoplasm</location>
    </subcellularLocation>
</comment>
<dbReference type="CDD" id="cd01556">
    <property type="entry name" value="EPSP_synthase"/>
    <property type="match status" value="1"/>
</dbReference>
<dbReference type="HAMAP" id="MF_00210">
    <property type="entry name" value="EPSP_synth"/>
    <property type="match status" value="1"/>
</dbReference>
<dbReference type="InterPro" id="IPR013792">
    <property type="entry name" value="RNA3'P_cycl/enolpyr_Trfase_a/b"/>
</dbReference>
<comment type="subunit">
    <text evidence="8">Monomer.</text>
</comment>
<dbReference type="Gene3D" id="3.65.10.10">
    <property type="entry name" value="Enolpyruvate transferase domain"/>
    <property type="match status" value="2"/>
</dbReference>